<dbReference type="PANTHER" id="PTHR33142">
    <property type="entry name" value="CYCLIN-DEPENDENT PROTEIN KINASE INHIBITOR SMR13"/>
    <property type="match status" value="1"/>
</dbReference>
<evidence type="ECO:0000256" key="1">
    <source>
        <dbReference type="ARBA" id="ARBA00023013"/>
    </source>
</evidence>
<feature type="compositionally biased region" description="Basic and acidic residues" evidence="3">
    <location>
        <begin position="15"/>
        <end position="68"/>
    </location>
</feature>
<feature type="compositionally biased region" description="Polar residues" evidence="3">
    <location>
        <begin position="1"/>
        <end position="12"/>
    </location>
</feature>
<evidence type="ECO:0000313" key="4">
    <source>
        <dbReference type="EMBL" id="PIN11973.1"/>
    </source>
</evidence>
<dbReference type="Proteomes" id="UP000231279">
    <property type="component" value="Unassembled WGS sequence"/>
</dbReference>
<dbReference type="STRING" id="429701.A0A2G9H390"/>
<name>A0A2G9H390_9LAMI</name>
<dbReference type="OrthoDB" id="1933617at2759"/>
<feature type="compositionally biased region" description="Basic and acidic residues" evidence="3">
    <location>
        <begin position="139"/>
        <end position="152"/>
    </location>
</feature>
<evidence type="ECO:0000313" key="5">
    <source>
        <dbReference type="Proteomes" id="UP000231279"/>
    </source>
</evidence>
<protein>
    <submittedName>
        <fullName evidence="4">Uncharacterized protein</fullName>
    </submittedName>
</protein>
<gene>
    <name evidence="4" type="ORF">CDL12_15438</name>
</gene>
<feature type="compositionally biased region" description="Basic residues" evidence="3">
    <location>
        <begin position="95"/>
        <end position="108"/>
    </location>
</feature>
<dbReference type="PANTHER" id="PTHR33142:SF65">
    <property type="entry name" value="CYCLIN-DEPENDENT PROTEIN KINASE INHIBITOR SMR2-LIKE"/>
    <property type="match status" value="1"/>
</dbReference>
<dbReference type="EMBL" id="NKXS01002825">
    <property type="protein sequence ID" value="PIN11973.1"/>
    <property type="molecule type" value="Genomic_DNA"/>
</dbReference>
<dbReference type="AlphaFoldDB" id="A0A2G9H390"/>
<keyword evidence="1" id="KW-0649">Protein kinase inhibitor</keyword>
<sequence length="152" mass="17112">MSESDSSKNPQFLSIEKEEDKVAGKSSPEKPEISSEKETPAAHEEEKEEKTDDKDTVSAREESGKQIAEDDDGFKTPTSADHKIPEITECPWAPRKPRPPPSKLKRKASPPGACRSLQFDPTAEIESIFRPMTDQENADEQKMKKARREDEE</sequence>
<accession>A0A2G9H390</accession>
<dbReference type="InterPro" id="IPR040389">
    <property type="entry name" value="SMR"/>
</dbReference>
<evidence type="ECO:0000256" key="3">
    <source>
        <dbReference type="SAM" id="MobiDB-lite"/>
    </source>
</evidence>
<dbReference type="GO" id="GO:0004860">
    <property type="term" value="F:protein kinase inhibitor activity"/>
    <property type="evidence" value="ECO:0007669"/>
    <property type="project" value="UniProtKB-KW"/>
</dbReference>
<dbReference type="GO" id="GO:0005634">
    <property type="term" value="C:nucleus"/>
    <property type="evidence" value="ECO:0007669"/>
    <property type="project" value="TreeGrafter"/>
</dbReference>
<organism evidence="4 5">
    <name type="scientific">Handroanthus impetiginosus</name>
    <dbReference type="NCBI Taxonomy" id="429701"/>
    <lineage>
        <taxon>Eukaryota</taxon>
        <taxon>Viridiplantae</taxon>
        <taxon>Streptophyta</taxon>
        <taxon>Embryophyta</taxon>
        <taxon>Tracheophyta</taxon>
        <taxon>Spermatophyta</taxon>
        <taxon>Magnoliopsida</taxon>
        <taxon>eudicotyledons</taxon>
        <taxon>Gunneridae</taxon>
        <taxon>Pentapetalae</taxon>
        <taxon>asterids</taxon>
        <taxon>lamiids</taxon>
        <taxon>Lamiales</taxon>
        <taxon>Bignoniaceae</taxon>
        <taxon>Crescentiina</taxon>
        <taxon>Tabebuia alliance</taxon>
        <taxon>Handroanthus</taxon>
    </lineage>
</organism>
<keyword evidence="5" id="KW-1185">Reference proteome</keyword>
<comment type="caution">
    <text evidence="4">The sequence shown here is derived from an EMBL/GenBank/DDBJ whole genome shotgun (WGS) entry which is preliminary data.</text>
</comment>
<evidence type="ECO:0000256" key="2">
    <source>
        <dbReference type="ARBA" id="ARBA00023306"/>
    </source>
</evidence>
<dbReference type="GO" id="GO:0032875">
    <property type="term" value="P:regulation of DNA endoreduplication"/>
    <property type="evidence" value="ECO:0007669"/>
    <property type="project" value="InterPro"/>
</dbReference>
<keyword evidence="2" id="KW-0131">Cell cycle</keyword>
<reference evidence="5" key="1">
    <citation type="journal article" date="2018" name="Gigascience">
        <title>Genome assembly of the Pink Ipe (Handroanthus impetiginosus, Bignoniaceae), a highly valued, ecologically keystone Neotropical timber forest tree.</title>
        <authorList>
            <person name="Silva-Junior O.B."/>
            <person name="Grattapaglia D."/>
            <person name="Novaes E."/>
            <person name="Collevatti R.G."/>
        </authorList>
    </citation>
    <scope>NUCLEOTIDE SEQUENCE [LARGE SCALE GENOMIC DNA]</scope>
    <source>
        <strain evidence="5">cv. UFG-1</strain>
    </source>
</reference>
<feature type="region of interest" description="Disordered" evidence="3">
    <location>
        <begin position="1"/>
        <end position="152"/>
    </location>
</feature>
<proteinExistence type="predicted"/>